<dbReference type="InterPro" id="IPR035994">
    <property type="entry name" value="Nucleoside_phosphorylase_sf"/>
</dbReference>
<evidence type="ECO:0000313" key="5">
    <source>
        <dbReference type="Proteomes" id="UP001610335"/>
    </source>
</evidence>
<keyword evidence="5" id="KW-1185">Reference proteome</keyword>
<evidence type="ECO:0000256" key="1">
    <source>
        <dbReference type="ARBA" id="ARBA00022737"/>
    </source>
</evidence>
<sequence>MAHSNLLHRDYTVAWICALPLEMTAAKAMLDNVHQQLPQPATDPNAYTLGSINGHNVAIACLPSGVYGVTSAATVIANMLSTFPSLRFGLMVGIGGGVPGKHADIRLGDVVVSSSVVQYDCGKTLTNGRFQRTGVLNKPPTSLLTVVSQLRSNSLRGGLPIQQITRTALEQLDQFARPTNDWLFDLTYDHPDGSPDCSLCDVTQLVTRERRTTEEPFVHYGLIASGNQVMKDARTRDSIAQESGIICFEMEAAGLMDQLACLVIRGICDYCDSHKHKEWQGYAALTAASYARTLLREVPKVIPQSYPEIEQVSHENGSYYKALLRSLPFEHIEERYNTIKPAHPATCKWLLINQHYQSWLDEKHPHHKGLLWLKGKPGAGKSTIVKFAFSEARQSKREDIRVAFFFNARGHELEKKALGMYRSLLYQLLAINPCAEVFRDFGVFELPQPPSYSWTIPQLQDIICQAVRRVGGRRIWIFVDALDECAEDEIRDVIGFFNLLMDQATIRVFFASRHYPRITTQKKIELLLEDIEEHSDDIRHYIESELRTENDRQRSAIQNIRADVFQRAKGIFIWVVLVVRLLNKAYDHGQMIGLERKLHQLPDDLSTLFKDMLTRDGGNINATRIILQWMLFAKRPLGQEQLYFAVLSGTDPEDVGSLDPHNITPEIMAAFIVSCSKGLAEIVPSASTTTVQFIHETIRDFLLKEGGMQYLQGTSPYSLLGSAHNSLRKCCLNYVISTHEILLDGYSTADLHDLQDPNEFAPLKKGPIRDEGHGSRGRELRLRLPFFEYALTHVFYHSNAARSNNIPQKWFLRGFRMGDWMYLAYIISRLKYFRVHSWALGSVGIDIGMGFEDMSDYYPWLSTATTLPRLDGRMQLGNG</sequence>
<evidence type="ECO:0008006" key="6">
    <source>
        <dbReference type="Google" id="ProtNLM"/>
    </source>
</evidence>
<dbReference type="InterPro" id="IPR027417">
    <property type="entry name" value="P-loop_NTPase"/>
</dbReference>
<proteinExistence type="predicted"/>
<gene>
    <name evidence="4" type="ORF">BDW59DRAFT_153445</name>
</gene>
<dbReference type="Proteomes" id="UP001610335">
    <property type="component" value="Unassembled WGS sequence"/>
</dbReference>
<dbReference type="InterPro" id="IPR053137">
    <property type="entry name" value="NLR-like"/>
</dbReference>
<dbReference type="Gene3D" id="3.40.50.300">
    <property type="entry name" value="P-loop containing nucleotide triphosphate hydrolases"/>
    <property type="match status" value="1"/>
</dbReference>
<evidence type="ECO:0000313" key="4">
    <source>
        <dbReference type="EMBL" id="KAL2816209.1"/>
    </source>
</evidence>
<protein>
    <recommendedName>
        <fullName evidence="6">Nucleoside phosphorylase domain-containing protein</fullName>
    </recommendedName>
</protein>
<feature type="domain" description="Nephrocystin 3-like N-terminal" evidence="3">
    <location>
        <begin position="346"/>
        <end position="513"/>
    </location>
</feature>
<evidence type="ECO:0000259" key="3">
    <source>
        <dbReference type="Pfam" id="PF24883"/>
    </source>
</evidence>
<dbReference type="EMBL" id="JBFXLS010000104">
    <property type="protein sequence ID" value="KAL2816209.1"/>
    <property type="molecule type" value="Genomic_DNA"/>
</dbReference>
<name>A0ABR4HM12_9EURO</name>
<dbReference type="Pfam" id="PF24883">
    <property type="entry name" value="NPHP3_N"/>
    <property type="match status" value="1"/>
</dbReference>
<reference evidence="4 5" key="1">
    <citation type="submission" date="2024-07" db="EMBL/GenBank/DDBJ databases">
        <title>Section-level genome sequencing and comparative genomics of Aspergillus sections Usti and Cavernicolus.</title>
        <authorList>
            <consortium name="Lawrence Berkeley National Laboratory"/>
            <person name="Nybo J.L."/>
            <person name="Vesth T.C."/>
            <person name="Theobald S."/>
            <person name="Frisvad J.C."/>
            <person name="Larsen T.O."/>
            <person name="Kjaerboelling I."/>
            <person name="Rothschild-Mancinelli K."/>
            <person name="Lyhne E.K."/>
            <person name="Kogle M.E."/>
            <person name="Barry K."/>
            <person name="Clum A."/>
            <person name="Na H."/>
            <person name="Ledsgaard L."/>
            <person name="Lin J."/>
            <person name="Lipzen A."/>
            <person name="Kuo A."/>
            <person name="Riley R."/>
            <person name="Mondo S."/>
            <person name="LaButti K."/>
            <person name="Haridas S."/>
            <person name="Pangalinan J."/>
            <person name="Salamov A.A."/>
            <person name="Simmons B.A."/>
            <person name="Magnuson J.K."/>
            <person name="Chen J."/>
            <person name="Drula E."/>
            <person name="Henrissat B."/>
            <person name="Wiebenga A."/>
            <person name="Lubbers R.J."/>
            <person name="Gomes A.C."/>
            <person name="Makela M.R."/>
            <person name="Stajich J."/>
            <person name="Grigoriev I.V."/>
            <person name="Mortensen U.H."/>
            <person name="De vries R.P."/>
            <person name="Baker S.E."/>
            <person name="Andersen M.R."/>
        </authorList>
    </citation>
    <scope>NUCLEOTIDE SEQUENCE [LARGE SCALE GENOMIC DNA]</scope>
    <source>
        <strain evidence="4 5">CBS 600.67</strain>
    </source>
</reference>
<dbReference type="Gene3D" id="3.40.50.1580">
    <property type="entry name" value="Nucleoside phosphorylase domain"/>
    <property type="match status" value="1"/>
</dbReference>
<dbReference type="PANTHER" id="PTHR46082:SF11">
    <property type="entry name" value="AAA+ ATPASE DOMAIN-CONTAINING PROTEIN-RELATED"/>
    <property type="match status" value="1"/>
</dbReference>
<dbReference type="Pfam" id="PF01048">
    <property type="entry name" value="PNP_UDP_1"/>
    <property type="match status" value="1"/>
</dbReference>
<accession>A0ABR4HM12</accession>
<dbReference type="SUPFAM" id="SSF53167">
    <property type="entry name" value="Purine and uridine phosphorylases"/>
    <property type="match status" value="1"/>
</dbReference>
<comment type="caution">
    <text evidence="4">The sequence shown here is derived from an EMBL/GenBank/DDBJ whole genome shotgun (WGS) entry which is preliminary data.</text>
</comment>
<dbReference type="InterPro" id="IPR000845">
    <property type="entry name" value="Nucleoside_phosphorylase_d"/>
</dbReference>
<organism evidence="4 5">
    <name type="scientific">Aspergillus cavernicola</name>
    <dbReference type="NCBI Taxonomy" id="176166"/>
    <lineage>
        <taxon>Eukaryota</taxon>
        <taxon>Fungi</taxon>
        <taxon>Dikarya</taxon>
        <taxon>Ascomycota</taxon>
        <taxon>Pezizomycotina</taxon>
        <taxon>Eurotiomycetes</taxon>
        <taxon>Eurotiomycetidae</taxon>
        <taxon>Eurotiales</taxon>
        <taxon>Aspergillaceae</taxon>
        <taxon>Aspergillus</taxon>
        <taxon>Aspergillus subgen. Nidulantes</taxon>
    </lineage>
</organism>
<dbReference type="PANTHER" id="PTHR46082">
    <property type="entry name" value="ATP/GTP-BINDING PROTEIN-RELATED"/>
    <property type="match status" value="1"/>
</dbReference>
<dbReference type="SUPFAM" id="SSF52540">
    <property type="entry name" value="P-loop containing nucleoside triphosphate hydrolases"/>
    <property type="match status" value="1"/>
</dbReference>
<feature type="domain" description="Nucleoside phosphorylase" evidence="2">
    <location>
        <begin position="13"/>
        <end position="280"/>
    </location>
</feature>
<keyword evidence="1" id="KW-0677">Repeat</keyword>
<dbReference type="InterPro" id="IPR056884">
    <property type="entry name" value="NPHP3-like_N"/>
</dbReference>
<evidence type="ECO:0000259" key="2">
    <source>
        <dbReference type="Pfam" id="PF01048"/>
    </source>
</evidence>